<dbReference type="InterPro" id="IPR009072">
    <property type="entry name" value="Histone-fold"/>
</dbReference>
<feature type="domain" description="Bromodomain associated" evidence="5">
    <location>
        <begin position="150"/>
        <end position="229"/>
    </location>
</feature>
<dbReference type="AlphaFoldDB" id="A0AAD8E835"/>
<accession>A0AAD8E835</accession>
<dbReference type="InterPro" id="IPR039460">
    <property type="entry name" value="SUPT7L/Spt7"/>
</dbReference>
<gene>
    <name evidence="6" type="ORF">L9F63_024171</name>
</gene>
<dbReference type="GO" id="GO:0003713">
    <property type="term" value="F:transcription coactivator activity"/>
    <property type="evidence" value="ECO:0007669"/>
    <property type="project" value="TreeGrafter"/>
</dbReference>
<evidence type="ECO:0000313" key="6">
    <source>
        <dbReference type="EMBL" id="KAJ9580648.1"/>
    </source>
</evidence>
<dbReference type="SMART" id="SM00576">
    <property type="entry name" value="BTP"/>
    <property type="match status" value="1"/>
</dbReference>
<keyword evidence="3" id="KW-0804">Transcription</keyword>
<dbReference type="GO" id="GO:0005634">
    <property type="term" value="C:nucleus"/>
    <property type="evidence" value="ECO:0007669"/>
    <property type="project" value="UniProtKB-SubCell"/>
</dbReference>
<evidence type="ECO:0000259" key="5">
    <source>
        <dbReference type="SMART" id="SM00576"/>
    </source>
</evidence>
<keyword evidence="7" id="KW-1185">Reference proteome</keyword>
<evidence type="ECO:0000256" key="4">
    <source>
        <dbReference type="ARBA" id="ARBA00023242"/>
    </source>
</evidence>
<reference evidence="6" key="1">
    <citation type="journal article" date="2023" name="IScience">
        <title>Live-bearing cockroach genome reveals convergent evolutionary mechanisms linked to viviparity in insects and beyond.</title>
        <authorList>
            <person name="Fouks B."/>
            <person name="Harrison M.C."/>
            <person name="Mikhailova A.A."/>
            <person name="Marchal E."/>
            <person name="English S."/>
            <person name="Carruthers M."/>
            <person name="Jennings E.C."/>
            <person name="Chiamaka E.L."/>
            <person name="Frigard R.A."/>
            <person name="Pippel M."/>
            <person name="Attardo G.M."/>
            <person name="Benoit J.B."/>
            <person name="Bornberg-Bauer E."/>
            <person name="Tobe S.S."/>
        </authorList>
    </citation>
    <scope>NUCLEOTIDE SEQUENCE</scope>
    <source>
        <strain evidence="6">Stay&amp;Tobe</strain>
    </source>
</reference>
<evidence type="ECO:0000256" key="3">
    <source>
        <dbReference type="ARBA" id="ARBA00023163"/>
    </source>
</evidence>
<proteinExistence type="predicted"/>
<evidence type="ECO:0000256" key="2">
    <source>
        <dbReference type="ARBA" id="ARBA00023015"/>
    </source>
</evidence>
<name>A0AAD8E835_DIPPU</name>
<keyword evidence="2" id="KW-0805">Transcription regulation</keyword>
<evidence type="ECO:0000313" key="7">
    <source>
        <dbReference type="Proteomes" id="UP001233999"/>
    </source>
</evidence>
<comment type="caution">
    <text evidence="6">The sequence shown here is derived from an EMBL/GenBank/DDBJ whole genome shotgun (WGS) entry which is preliminary data.</text>
</comment>
<dbReference type="EMBL" id="JASPKZ010008224">
    <property type="protein sequence ID" value="KAJ9580648.1"/>
    <property type="molecule type" value="Genomic_DNA"/>
</dbReference>
<sequence>MEHINERWGEMSEPQGVSSDFISSDLMNLLILKGMKIDPLKVHQPCENEDLGVYEVPAECSKMDSIVLHTIQLIQHHKTLQGLIKMAQEQIEKGNEVDFDGPKSLPSAPQIPELPEITQKHGFSYPFRYMEKTFSSFSQGERPPPFILNANIAKCILRKSVATLLAHTGYDKTSHSTLDTLTDVAEEYLQKFTHLLRVTVDQEVMCKSDSFPDAMERVFYDMGIGSMTVLHEFYQRRVLRYHKRMLEICNVLQEEYAGLSLPVLRPATEEIIRCGPSEVENEEDIPEIHFPALGEGYSADELQPSLEPGFQMLHSLEQEEQLQNLETEEEINVSDSPSHELNIHGTSIEQIHGSKNRKKKKKGNEIINVSI</sequence>
<dbReference type="InterPro" id="IPR006565">
    <property type="entry name" value="BTP"/>
</dbReference>
<dbReference type="PANTHER" id="PTHR28598:SF1">
    <property type="entry name" value="STAGA COMPLEX 65 SUBUNIT GAMMA"/>
    <property type="match status" value="1"/>
</dbReference>
<organism evidence="6 7">
    <name type="scientific">Diploptera punctata</name>
    <name type="common">Pacific beetle cockroach</name>
    <dbReference type="NCBI Taxonomy" id="6984"/>
    <lineage>
        <taxon>Eukaryota</taxon>
        <taxon>Metazoa</taxon>
        <taxon>Ecdysozoa</taxon>
        <taxon>Arthropoda</taxon>
        <taxon>Hexapoda</taxon>
        <taxon>Insecta</taxon>
        <taxon>Pterygota</taxon>
        <taxon>Neoptera</taxon>
        <taxon>Polyneoptera</taxon>
        <taxon>Dictyoptera</taxon>
        <taxon>Blattodea</taxon>
        <taxon>Blaberoidea</taxon>
        <taxon>Blaberidae</taxon>
        <taxon>Diplopterinae</taxon>
        <taxon>Diploptera</taxon>
    </lineage>
</organism>
<dbReference type="Proteomes" id="UP001233999">
    <property type="component" value="Unassembled WGS sequence"/>
</dbReference>
<protein>
    <recommendedName>
        <fullName evidence="5">Bromodomain associated domain-containing protein</fullName>
    </recommendedName>
</protein>
<dbReference type="GO" id="GO:0046982">
    <property type="term" value="F:protein heterodimerization activity"/>
    <property type="evidence" value="ECO:0007669"/>
    <property type="project" value="InterPro"/>
</dbReference>
<comment type="subcellular location">
    <subcellularLocation>
        <location evidence="1">Nucleus</location>
    </subcellularLocation>
</comment>
<dbReference type="CDD" id="cd06847">
    <property type="entry name" value="HFD_SUPT7L"/>
    <property type="match status" value="1"/>
</dbReference>
<dbReference type="Pfam" id="PF07524">
    <property type="entry name" value="Bromo_TP"/>
    <property type="match status" value="1"/>
</dbReference>
<dbReference type="Gene3D" id="1.10.20.10">
    <property type="entry name" value="Histone, subunit A"/>
    <property type="match status" value="1"/>
</dbReference>
<dbReference type="PANTHER" id="PTHR28598">
    <property type="entry name" value="STAGA COMPLEX 65 SUBUNIT GAMMA"/>
    <property type="match status" value="1"/>
</dbReference>
<evidence type="ECO:0000256" key="1">
    <source>
        <dbReference type="ARBA" id="ARBA00004123"/>
    </source>
</evidence>
<dbReference type="GO" id="GO:0000124">
    <property type="term" value="C:SAGA complex"/>
    <property type="evidence" value="ECO:0007669"/>
    <property type="project" value="InterPro"/>
</dbReference>
<reference evidence="6" key="2">
    <citation type="submission" date="2023-05" db="EMBL/GenBank/DDBJ databases">
        <authorList>
            <person name="Fouks B."/>
        </authorList>
    </citation>
    <scope>NUCLEOTIDE SEQUENCE</scope>
    <source>
        <strain evidence="6">Stay&amp;Tobe</strain>
        <tissue evidence="6">Testes</tissue>
    </source>
</reference>
<keyword evidence="4" id="KW-0539">Nucleus</keyword>